<dbReference type="Pfam" id="PF00155">
    <property type="entry name" value="Aminotran_1_2"/>
    <property type="match status" value="1"/>
</dbReference>
<evidence type="ECO:0000256" key="12">
    <source>
        <dbReference type="RuleBase" id="RU003693"/>
    </source>
</evidence>
<dbReference type="PROSITE" id="PS00599">
    <property type="entry name" value="AA_TRANSFER_CLASS_2"/>
    <property type="match status" value="1"/>
</dbReference>
<comment type="similarity">
    <text evidence="3">Belongs to the class-II pyridoxal-phosphate-dependent aminotransferase family. BioF subfamily.</text>
</comment>
<dbReference type="InterPro" id="IPR004839">
    <property type="entry name" value="Aminotransferase_I/II_large"/>
</dbReference>
<keyword evidence="15" id="KW-1185">Reference proteome</keyword>
<feature type="domain" description="Aminotransferase class I/classII large" evidence="13">
    <location>
        <begin position="34"/>
        <end position="364"/>
    </location>
</feature>
<dbReference type="EC" id="2.3.1.47" evidence="5"/>
<comment type="catalytic activity">
    <reaction evidence="11">
        <text>6-carboxyhexanoyl-[ACP] + L-alanine + H(+) = (8S)-8-amino-7-oxononanoate + holo-[ACP] + CO2</text>
        <dbReference type="Rhea" id="RHEA:42288"/>
        <dbReference type="Rhea" id="RHEA-COMP:9685"/>
        <dbReference type="Rhea" id="RHEA-COMP:9955"/>
        <dbReference type="ChEBI" id="CHEBI:15378"/>
        <dbReference type="ChEBI" id="CHEBI:16526"/>
        <dbReference type="ChEBI" id="CHEBI:57972"/>
        <dbReference type="ChEBI" id="CHEBI:64479"/>
        <dbReference type="ChEBI" id="CHEBI:78846"/>
        <dbReference type="ChEBI" id="CHEBI:149468"/>
        <dbReference type="EC" id="2.3.1.47"/>
    </reaction>
</comment>
<evidence type="ECO:0000256" key="3">
    <source>
        <dbReference type="ARBA" id="ARBA00010008"/>
    </source>
</evidence>
<dbReference type="InterPro" id="IPR015421">
    <property type="entry name" value="PyrdxlP-dep_Trfase_major"/>
</dbReference>
<gene>
    <name evidence="14" type="ORF">SJ2017_1681</name>
</gene>
<evidence type="ECO:0000256" key="9">
    <source>
        <dbReference type="ARBA" id="ARBA00032610"/>
    </source>
</evidence>
<evidence type="ECO:0000256" key="2">
    <source>
        <dbReference type="ARBA" id="ARBA00004746"/>
    </source>
</evidence>
<name>A0ABM6JID4_9GAMM</name>
<evidence type="ECO:0000256" key="7">
    <source>
        <dbReference type="ARBA" id="ARBA00022756"/>
    </source>
</evidence>
<dbReference type="Gene3D" id="3.40.640.10">
    <property type="entry name" value="Type I PLP-dependent aspartate aminotransferase-like (Major domain)"/>
    <property type="match status" value="1"/>
</dbReference>
<comment type="subunit">
    <text evidence="4">Homodimer.</text>
</comment>
<evidence type="ECO:0000256" key="5">
    <source>
        <dbReference type="ARBA" id="ARBA00013187"/>
    </source>
</evidence>
<dbReference type="PANTHER" id="PTHR13693">
    <property type="entry name" value="CLASS II AMINOTRANSFERASE/8-AMINO-7-OXONONANOATE SYNTHASE"/>
    <property type="match status" value="1"/>
</dbReference>
<dbReference type="EMBL" id="CP020472">
    <property type="protein sequence ID" value="ARD21994.1"/>
    <property type="molecule type" value="Genomic_DNA"/>
</dbReference>
<evidence type="ECO:0000256" key="4">
    <source>
        <dbReference type="ARBA" id="ARBA00011738"/>
    </source>
</evidence>
<evidence type="ECO:0000313" key="15">
    <source>
        <dbReference type="Proteomes" id="UP000191820"/>
    </source>
</evidence>
<proteinExistence type="inferred from homology"/>
<evidence type="ECO:0000256" key="8">
    <source>
        <dbReference type="ARBA" id="ARBA00022898"/>
    </source>
</evidence>
<protein>
    <recommendedName>
        <fullName evidence="5">8-amino-7-oxononanoate synthase</fullName>
        <ecNumber evidence="5">2.3.1.47</ecNumber>
    </recommendedName>
    <alternativeName>
        <fullName evidence="9">7-keto-8-amino-pelargonic acid synthase</fullName>
    </alternativeName>
    <alternativeName>
        <fullName evidence="10">8-amino-7-ketopelargonate synthase</fullName>
    </alternativeName>
</protein>
<keyword evidence="7" id="KW-0093">Biotin biosynthesis</keyword>
<dbReference type="InterPro" id="IPR015422">
    <property type="entry name" value="PyrdxlP-dep_Trfase_small"/>
</dbReference>
<evidence type="ECO:0000259" key="13">
    <source>
        <dbReference type="Pfam" id="PF00155"/>
    </source>
</evidence>
<dbReference type="InterPro" id="IPR015424">
    <property type="entry name" value="PyrdxlP-dep_Trfase"/>
</dbReference>
<comment type="cofactor">
    <cofactor evidence="1 12">
        <name>pyridoxal 5'-phosphate</name>
        <dbReference type="ChEBI" id="CHEBI:597326"/>
    </cofactor>
</comment>
<dbReference type="PANTHER" id="PTHR13693:SF100">
    <property type="entry name" value="8-AMINO-7-OXONONANOATE SYNTHASE"/>
    <property type="match status" value="1"/>
</dbReference>
<dbReference type="InterPro" id="IPR050087">
    <property type="entry name" value="AON_synthase_class-II"/>
</dbReference>
<sequence length="372" mass="40452">MASHPLLDKINQRMQQLDQDGLLRKRNQTGVSSHIIDFSHNDYLGLATSAEMISALNQGANRYGVGSKASPLVSGYSQAHHDLEKHLCEVTGHEAGLLFCSGFSANQALLKTLVDGNDVVIADKLIHASMIDGVKDSGANLKRFKHNDLQHAEQLLTRHPESILLTESVFSMDGDKAPLAELKGLCQQYNTWLIVDDAHGFGVLAASSVSQYCDIQVVTFGKALGCQGAAILGSQAVIDYLVAQSRHYIYSTALSPANAYLALAAVKLTQSSSHRFNSLQDNIHYFKQACAQEKIDLTESETAIQPVIIGSSEQTVMVAEQLRAVGLLVGAIRQPTVPKGQARLRITLNSQHTKTQINQLVMALSRLIHPHN</sequence>
<accession>A0ABM6JID4</accession>
<dbReference type="RefSeq" id="WP_080915488.1">
    <property type="nucleotide sequence ID" value="NZ_CP020472.1"/>
</dbReference>
<keyword evidence="6" id="KW-0808">Transferase</keyword>
<dbReference type="SUPFAM" id="SSF53383">
    <property type="entry name" value="PLP-dependent transferases"/>
    <property type="match status" value="1"/>
</dbReference>
<dbReference type="Proteomes" id="UP000191820">
    <property type="component" value="Chromosome"/>
</dbReference>
<evidence type="ECO:0000256" key="10">
    <source>
        <dbReference type="ARBA" id="ARBA00033381"/>
    </source>
</evidence>
<evidence type="ECO:0000256" key="6">
    <source>
        <dbReference type="ARBA" id="ARBA00022679"/>
    </source>
</evidence>
<comment type="pathway">
    <text evidence="2">Cofactor biosynthesis; biotin biosynthesis.</text>
</comment>
<dbReference type="Gene3D" id="3.90.1150.10">
    <property type="entry name" value="Aspartate Aminotransferase, domain 1"/>
    <property type="match status" value="1"/>
</dbReference>
<reference evidence="14 15" key="1">
    <citation type="submission" date="2017-03" db="EMBL/GenBank/DDBJ databases">
        <title>Genome sequencing of Shewanella japonica KCTC 22435.</title>
        <authorList>
            <person name="Kim K.M."/>
        </authorList>
    </citation>
    <scope>NUCLEOTIDE SEQUENCE [LARGE SCALE GENOMIC DNA]</scope>
    <source>
        <strain evidence="14 15">KCTC 22435</strain>
    </source>
</reference>
<evidence type="ECO:0000313" key="14">
    <source>
        <dbReference type="EMBL" id="ARD21994.1"/>
    </source>
</evidence>
<dbReference type="InterPro" id="IPR001917">
    <property type="entry name" value="Aminotrans_II_pyridoxalP_BS"/>
</dbReference>
<organism evidence="14 15">
    <name type="scientific">Shewanella japonica</name>
    <dbReference type="NCBI Taxonomy" id="93973"/>
    <lineage>
        <taxon>Bacteria</taxon>
        <taxon>Pseudomonadati</taxon>
        <taxon>Pseudomonadota</taxon>
        <taxon>Gammaproteobacteria</taxon>
        <taxon>Alteromonadales</taxon>
        <taxon>Shewanellaceae</taxon>
        <taxon>Shewanella</taxon>
    </lineage>
</organism>
<evidence type="ECO:0000256" key="1">
    <source>
        <dbReference type="ARBA" id="ARBA00001933"/>
    </source>
</evidence>
<evidence type="ECO:0000256" key="11">
    <source>
        <dbReference type="ARBA" id="ARBA00047715"/>
    </source>
</evidence>
<keyword evidence="8 12" id="KW-0663">Pyridoxal phosphate</keyword>